<dbReference type="EMBL" id="RJTH01000003">
    <property type="protein sequence ID" value="RUM25235.1"/>
    <property type="molecule type" value="Genomic_DNA"/>
</dbReference>
<keyword evidence="2" id="KW-1185">Reference proteome</keyword>
<name>A0A432PMJ0_9HYPH</name>
<reference evidence="2" key="1">
    <citation type="submission" date="2018-11" db="EMBL/GenBank/DDBJ databases">
        <title>Rhizobium chutanense sp. nov., isolated from root nodules of Phaseolus vulgaris in China.</title>
        <authorList>
            <person name="Huo Y."/>
        </authorList>
    </citation>
    <scope>NUCLEOTIDE SEQUENCE [LARGE SCALE GENOMIC DNA]</scope>
    <source>
        <strain evidence="2">CCBAU 65647</strain>
    </source>
</reference>
<comment type="caution">
    <text evidence="1">The sequence shown here is derived from an EMBL/GenBank/DDBJ whole genome shotgun (WGS) entry which is preliminary data.</text>
</comment>
<gene>
    <name evidence="1" type="ORF">EFQ99_10740</name>
</gene>
<organism evidence="1 2">
    <name type="scientific">Rhizobium vallis</name>
    <dbReference type="NCBI Taxonomy" id="634290"/>
    <lineage>
        <taxon>Bacteria</taxon>
        <taxon>Pseudomonadati</taxon>
        <taxon>Pseudomonadota</taxon>
        <taxon>Alphaproteobacteria</taxon>
        <taxon>Hyphomicrobiales</taxon>
        <taxon>Rhizobiaceae</taxon>
        <taxon>Rhizobium/Agrobacterium group</taxon>
        <taxon>Rhizobium</taxon>
    </lineage>
</organism>
<protein>
    <submittedName>
        <fullName evidence="1">Uncharacterized protein</fullName>
    </submittedName>
</protein>
<evidence type="ECO:0000313" key="1">
    <source>
        <dbReference type="EMBL" id="RUM25235.1"/>
    </source>
</evidence>
<dbReference type="Proteomes" id="UP000278823">
    <property type="component" value="Unassembled WGS sequence"/>
</dbReference>
<proteinExistence type="predicted"/>
<evidence type="ECO:0000313" key="2">
    <source>
        <dbReference type="Proteomes" id="UP000278823"/>
    </source>
</evidence>
<accession>A0A432PMJ0</accession>
<dbReference type="AlphaFoldDB" id="A0A432PMJ0"/>
<sequence>MLKHGVRPRHIQTGEGLFLLFNRGWKISCPSSAIDLMPASGTVGPADAYMAITMAPGCGAARRNIRKSITLLCMGVLSLQASD</sequence>